<dbReference type="InterPro" id="IPR051829">
    <property type="entry name" value="Multiheme_Cytochr_ET"/>
</dbReference>
<evidence type="ECO:0000313" key="3">
    <source>
        <dbReference type="EMBL" id="BDG04862.1"/>
    </source>
</evidence>
<keyword evidence="1" id="KW-0732">Signal</keyword>
<evidence type="ECO:0000256" key="1">
    <source>
        <dbReference type="ARBA" id="ARBA00022729"/>
    </source>
</evidence>
<sequence>MNRLLLSLAALVAVTGCKLKPMSETYATEQSPYVFPHSPHVENDVACSNCHAGIEKATKLDPAGRHVKLPAKISKNDACSGCHDTDPKITIPSQRPRARLTFNHAEHLPRVKGDCKACHKALPDKGDKQAKVPPMVACTTCHNHQKDFAEARCTPCHTDLKGYKPVTTFAHEGDWMRIHGRLAKPVAESCAQCHDQTYCAECHSPQTTPARPSVIWPEEVTRAFIHRGDYVSRHMIEAGANPASCRKCHGSPFCTACHELQGVSAAAVTNVRDPHPAGWANRALGGTAFHGDAARRDITSCAGCHDNGADTICVRCHNVGNSITQGLGPNGPHPQSFISKHRNEDKSKNSMCLACHTNGT</sequence>
<dbReference type="CDD" id="cd08168">
    <property type="entry name" value="Cytochrom_C3"/>
    <property type="match status" value="2"/>
</dbReference>
<dbReference type="PROSITE" id="PS51257">
    <property type="entry name" value="PROKAR_LIPOPROTEIN"/>
    <property type="match status" value="1"/>
</dbReference>
<reference evidence="4" key="1">
    <citation type="journal article" date="2022" name="Int. J. Syst. Evol. Microbiol.">
        <title>Anaeromyxobacter oryzae sp. nov., Anaeromyxobacter diazotrophicus sp. nov. and Anaeromyxobacter paludicola sp. nov., isolated from paddy soils.</title>
        <authorList>
            <person name="Itoh H."/>
            <person name="Xu Z."/>
            <person name="Mise K."/>
            <person name="Masuda Y."/>
            <person name="Ushijima N."/>
            <person name="Hayakawa C."/>
            <person name="Shiratori Y."/>
            <person name="Senoo K."/>
        </authorList>
    </citation>
    <scope>NUCLEOTIDE SEQUENCE [LARGE SCALE GENOMIC DNA]</scope>
    <source>
        <strain evidence="4">Red232</strain>
    </source>
</reference>
<dbReference type="Gene3D" id="3.90.10.10">
    <property type="entry name" value="Cytochrome C3"/>
    <property type="match status" value="2"/>
</dbReference>
<gene>
    <name evidence="3" type="ORF">AMOR_38580</name>
</gene>
<dbReference type="Pfam" id="PF14522">
    <property type="entry name" value="Cytochrome_C7"/>
    <property type="match status" value="2"/>
</dbReference>
<dbReference type="EMBL" id="AP025591">
    <property type="protein sequence ID" value="BDG04862.1"/>
    <property type="molecule type" value="Genomic_DNA"/>
</dbReference>
<accession>A0ABM7WZE3</accession>
<dbReference type="InterPro" id="IPR029467">
    <property type="entry name" value="Cyt_c7-like"/>
</dbReference>
<organism evidence="3 4">
    <name type="scientific">Anaeromyxobacter oryzae</name>
    <dbReference type="NCBI Taxonomy" id="2918170"/>
    <lineage>
        <taxon>Bacteria</taxon>
        <taxon>Pseudomonadati</taxon>
        <taxon>Myxococcota</taxon>
        <taxon>Myxococcia</taxon>
        <taxon>Myxococcales</taxon>
        <taxon>Cystobacterineae</taxon>
        <taxon>Anaeromyxobacteraceae</taxon>
        <taxon>Anaeromyxobacter</taxon>
    </lineage>
</organism>
<dbReference type="PANTHER" id="PTHR35038:SF6">
    <property type="entry name" value="SURFACE LOCALIZED DECAHEME CYTOCHROME C LIPOPROTEIN"/>
    <property type="match status" value="1"/>
</dbReference>
<feature type="domain" description="Cytochrome c7-like" evidence="2">
    <location>
        <begin position="34"/>
        <end position="89"/>
    </location>
</feature>
<keyword evidence="4" id="KW-1185">Reference proteome</keyword>
<dbReference type="RefSeq" id="WP_248353365.1">
    <property type="nucleotide sequence ID" value="NZ_AP025591.1"/>
</dbReference>
<evidence type="ECO:0000313" key="4">
    <source>
        <dbReference type="Proteomes" id="UP001162891"/>
    </source>
</evidence>
<proteinExistence type="predicted"/>
<feature type="domain" description="Cytochrome c7-like" evidence="2">
    <location>
        <begin position="101"/>
        <end position="158"/>
    </location>
</feature>
<dbReference type="SUPFAM" id="SSF48695">
    <property type="entry name" value="Multiheme cytochromes"/>
    <property type="match status" value="1"/>
</dbReference>
<evidence type="ECO:0000259" key="2">
    <source>
        <dbReference type="Pfam" id="PF14522"/>
    </source>
</evidence>
<name>A0ABM7WZE3_9BACT</name>
<protein>
    <recommendedName>
        <fullName evidence="2">Cytochrome c7-like domain-containing protein</fullName>
    </recommendedName>
</protein>
<dbReference type="InterPro" id="IPR036280">
    <property type="entry name" value="Multihaem_cyt_sf"/>
</dbReference>
<dbReference type="Proteomes" id="UP001162891">
    <property type="component" value="Chromosome"/>
</dbReference>
<dbReference type="PANTHER" id="PTHR35038">
    <property type="entry name" value="DISSIMILATORY SULFITE REDUCTASE SIRA"/>
    <property type="match status" value="1"/>
</dbReference>